<evidence type="ECO:0008006" key="4">
    <source>
        <dbReference type="Google" id="ProtNLM"/>
    </source>
</evidence>
<comment type="caution">
    <text evidence="2">The sequence shown here is derived from an EMBL/GenBank/DDBJ whole genome shotgun (WGS) entry which is preliminary data.</text>
</comment>
<dbReference type="EMBL" id="JBHUMF010000031">
    <property type="protein sequence ID" value="MFD2681816.1"/>
    <property type="molecule type" value="Genomic_DNA"/>
</dbReference>
<feature type="transmembrane region" description="Helical" evidence="1">
    <location>
        <begin position="12"/>
        <end position="35"/>
    </location>
</feature>
<keyword evidence="1" id="KW-0812">Transmembrane</keyword>
<organism evidence="2 3">
    <name type="scientific">Bacillus seohaeanensis</name>
    <dbReference type="NCBI Taxonomy" id="284580"/>
    <lineage>
        <taxon>Bacteria</taxon>
        <taxon>Bacillati</taxon>
        <taxon>Bacillota</taxon>
        <taxon>Bacilli</taxon>
        <taxon>Bacillales</taxon>
        <taxon>Bacillaceae</taxon>
        <taxon>Bacillus</taxon>
    </lineage>
</organism>
<keyword evidence="3" id="KW-1185">Reference proteome</keyword>
<evidence type="ECO:0000256" key="1">
    <source>
        <dbReference type="SAM" id="Phobius"/>
    </source>
</evidence>
<protein>
    <recommendedName>
        <fullName evidence="4">DUF5683 domain-containing protein</fullName>
    </recommendedName>
</protein>
<gene>
    <name evidence="2" type="ORF">ACFSUL_13830</name>
</gene>
<reference evidence="3" key="1">
    <citation type="journal article" date="2019" name="Int. J. Syst. Evol. Microbiol.">
        <title>The Global Catalogue of Microorganisms (GCM) 10K type strain sequencing project: providing services to taxonomists for standard genome sequencing and annotation.</title>
        <authorList>
            <consortium name="The Broad Institute Genomics Platform"/>
            <consortium name="The Broad Institute Genome Sequencing Center for Infectious Disease"/>
            <person name="Wu L."/>
            <person name="Ma J."/>
        </authorList>
    </citation>
    <scope>NUCLEOTIDE SEQUENCE [LARGE SCALE GENOMIC DNA]</scope>
    <source>
        <strain evidence="3">KCTC 3913</strain>
    </source>
</reference>
<sequence>MKSRYKSPWSALLWSFVLPGFGPFYNGQLVMYSGLNLMAFFNEKSNF</sequence>
<accession>A0ABW5RTZ4</accession>
<name>A0ABW5RTZ4_9BACI</name>
<keyword evidence="1" id="KW-0472">Membrane</keyword>
<evidence type="ECO:0000313" key="2">
    <source>
        <dbReference type="EMBL" id="MFD2681816.1"/>
    </source>
</evidence>
<evidence type="ECO:0000313" key="3">
    <source>
        <dbReference type="Proteomes" id="UP001597506"/>
    </source>
</evidence>
<keyword evidence="1" id="KW-1133">Transmembrane helix</keyword>
<dbReference type="RefSeq" id="WP_377936344.1">
    <property type="nucleotide sequence ID" value="NZ_JBHUMF010000031.1"/>
</dbReference>
<proteinExistence type="predicted"/>
<dbReference type="Proteomes" id="UP001597506">
    <property type="component" value="Unassembled WGS sequence"/>
</dbReference>